<gene>
    <name evidence="3" type="ORF">H4R18_004973</name>
</gene>
<evidence type="ECO:0000259" key="2">
    <source>
        <dbReference type="SMART" id="SM00471"/>
    </source>
</evidence>
<dbReference type="InterPro" id="IPR050135">
    <property type="entry name" value="dGTPase-like"/>
</dbReference>
<dbReference type="GO" id="GO:0005634">
    <property type="term" value="C:nucleus"/>
    <property type="evidence" value="ECO:0007669"/>
    <property type="project" value="TreeGrafter"/>
</dbReference>
<dbReference type="SUPFAM" id="SSF109604">
    <property type="entry name" value="HD-domain/PDEase-like"/>
    <property type="match status" value="1"/>
</dbReference>
<feature type="compositionally biased region" description="Low complexity" evidence="1">
    <location>
        <begin position="461"/>
        <end position="471"/>
    </location>
</feature>
<evidence type="ECO:0000313" key="3">
    <source>
        <dbReference type="EMBL" id="KAJ2777778.1"/>
    </source>
</evidence>
<proteinExistence type="predicted"/>
<dbReference type="InterPro" id="IPR003607">
    <property type="entry name" value="HD/PDEase_dom"/>
</dbReference>
<dbReference type="SMART" id="SM00471">
    <property type="entry name" value="HDc"/>
    <property type="match status" value="1"/>
</dbReference>
<dbReference type="InterPro" id="IPR006674">
    <property type="entry name" value="HD_domain"/>
</dbReference>
<comment type="caution">
    <text evidence="3">The sequence shown here is derived from an EMBL/GenBank/DDBJ whole genome shotgun (WGS) entry which is preliminary data.</text>
</comment>
<dbReference type="Proteomes" id="UP001140217">
    <property type="component" value="Unassembled WGS sequence"/>
</dbReference>
<protein>
    <recommendedName>
        <fullName evidence="2">HD/PDEase domain-containing protein</fullName>
    </recommendedName>
</protein>
<dbReference type="Gene3D" id="3.30.70.2760">
    <property type="match status" value="1"/>
</dbReference>
<dbReference type="OrthoDB" id="9991235at2759"/>
<dbReference type="AlphaFoldDB" id="A0A9W8H2W1"/>
<dbReference type="GO" id="GO:0008832">
    <property type="term" value="F:dGTPase activity"/>
    <property type="evidence" value="ECO:0007669"/>
    <property type="project" value="TreeGrafter"/>
</dbReference>
<dbReference type="Pfam" id="PF01966">
    <property type="entry name" value="HD"/>
    <property type="match status" value="1"/>
</dbReference>
<reference evidence="3" key="1">
    <citation type="submission" date="2022-07" db="EMBL/GenBank/DDBJ databases">
        <title>Phylogenomic reconstructions and comparative analyses of Kickxellomycotina fungi.</title>
        <authorList>
            <person name="Reynolds N.K."/>
            <person name="Stajich J.E."/>
            <person name="Barry K."/>
            <person name="Grigoriev I.V."/>
            <person name="Crous P."/>
            <person name="Smith M.E."/>
        </authorList>
    </citation>
    <scope>NUCLEOTIDE SEQUENCE</scope>
    <source>
        <strain evidence="3">NBRC 105414</strain>
    </source>
</reference>
<accession>A0A9W8H2W1</accession>
<dbReference type="Gene3D" id="1.10.3210.10">
    <property type="entry name" value="Hypothetical protein af1432"/>
    <property type="match status" value="1"/>
</dbReference>
<dbReference type="EMBL" id="JANBUL010000268">
    <property type="protein sequence ID" value="KAJ2777778.1"/>
    <property type="molecule type" value="Genomic_DNA"/>
</dbReference>
<name>A0A9W8H2W1_9FUNG</name>
<organism evidence="3 4">
    <name type="scientific">Coemansia javaensis</name>
    <dbReference type="NCBI Taxonomy" id="2761396"/>
    <lineage>
        <taxon>Eukaryota</taxon>
        <taxon>Fungi</taxon>
        <taxon>Fungi incertae sedis</taxon>
        <taxon>Zoopagomycota</taxon>
        <taxon>Kickxellomycotina</taxon>
        <taxon>Kickxellomycetes</taxon>
        <taxon>Kickxellales</taxon>
        <taxon>Kickxellaceae</taxon>
        <taxon>Coemansia</taxon>
    </lineage>
</organism>
<dbReference type="FunFam" id="1.10.3210.10:FF:000030">
    <property type="entry name" value="Deoxynucleoside triphosphate triphosphohydrolase SAMHD1 homolog"/>
    <property type="match status" value="1"/>
</dbReference>
<sequence length="505" mass="56633">MRGMLRRGLTDLDGLDAAAAAAADYDGSKYVNDPIHGYISLTEDMVQCIDTPQFQRLRHLKQLGTGYFVFPGASHNRFEHCIGTAYLANRVVRGLAERQPELDVSERDVRCVTLAGLCHDLGHGPFSHVFDNQFIRRACPGAAWSHEHGSEMMLDYMIDSNHIEIDEADVRFIRQLIHGSMTPVAGEKMFLFDIVANKRNGVDVDKFDYIQRDCYNVGVRSSYDFSRLMLNSRVIGDEICYSHKEAFNLAEMFHTRYSLHKRVYGHHAAKAIDFMIVDALLAADPVLRISEAIRDPRLYQSLTDEVIRDIERSTEPEMAAARGIVARIRTRDIYKFVDEFILPPEVAQSAHTAISAAEIVGHRADNDDFGEADVLVDISRIHYGMKQENPVDHISFYSKYNAGEKFPIASEFVSLCVPAKYEERILRIFTRTPAKRGQIQRAARRLIARFSGANIVAAGGTQTPAAQATPAGTPPSLTPHRGLTLPGDPATPADVKRRRLRFDGR</sequence>
<dbReference type="CDD" id="cd00077">
    <property type="entry name" value="HDc"/>
    <property type="match status" value="1"/>
</dbReference>
<feature type="domain" description="HD/PDEase" evidence="2">
    <location>
        <begin position="73"/>
        <end position="219"/>
    </location>
</feature>
<evidence type="ECO:0000313" key="4">
    <source>
        <dbReference type="Proteomes" id="UP001140217"/>
    </source>
</evidence>
<dbReference type="PANTHER" id="PTHR11373:SF4">
    <property type="entry name" value="DEOXYNUCLEOSIDE TRIPHOSPHATE TRIPHOSPHOHYDROLASE SAMHD1"/>
    <property type="match status" value="1"/>
</dbReference>
<keyword evidence="4" id="KW-1185">Reference proteome</keyword>
<dbReference type="GO" id="GO:0006203">
    <property type="term" value="P:dGTP catabolic process"/>
    <property type="evidence" value="ECO:0007669"/>
    <property type="project" value="TreeGrafter"/>
</dbReference>
<evidence type="ECO:0000256" key="1">
    <source>
        <dbReference type="SAM" id="MobiDB-lite"/>
    </source>
</evidence>
<dbReference type="PANTHER" id="PTHR11373">
    <property type="entry name" value="DEOXYNUCLEOSIDE TRIPHOSPHATE TRIPHOSPHOHYDROLASE"/>
    <property type="match status" value="1"/>
</dbReference>
<feature type="region of interest" description="Disordered" evidence="1">
    <location>
        <begin position="461"/>
        <end position="505"/>
    </location>
</feature>
<feature type="compositionally biased region" description="Basic residues" evidence="1">
    <location>
        <begin position="496"/>
        <end position="505"/>
    </location>
</feature>